<dbReference type="EMBL" id="JAUUTY010000092">
    <property type="protein sequence ID" value="KAK1603241.1"/>
    <property type="molecule type" value="Genomic_DNA"/>
</dbReference>
<gene>
    <name evidence="5" type="ORF">QYE76_014985</name>
    <name evidence="4" type="ORF">QYE76_059134</name>
</gene>
<evidence type="ECO:0008006" key="7">
    <source>
        <dbReference type="Google" id="ProtNLM"/>
    </source>
</evidence>
<dbReference type="PANTHER" id="PTHR31286:SF166">
    <property type="entry name" value="OS01G0177800 PROTEIN"/>
    <property type="match status" value="1"/>
</dbReference>
<dbReference type="InterPro" id="IPR025836">
    <property type="entry name" value="Zn_knuckle_CX2CX4HX4C"/>
</dbReference>
<dbReference type="Pfam" id="PF14392">
    <property type="entry name" value="zf-CCHC_4"/>
    <property type="match status" value="1"/>
</dbReference>
<evidence type="ECO:0000313" key="5">
    <source>
        <dbReference type="EMBL" id="KAK1698288.1"/>
    </source>
</evidence>
<feature type="compositionally biased region" description="Basic and acidic residues" evidence="1">
    <location>
        <begin position="359"/>
        <end position="375"/>
    </location>
</feature>
<organism evidence="4 6">
    <name type="scientific">Lolium multiflorum</name>
    <name type="common">Italian ryegrass</name>
    <name type="synonym">Lolium perenne subsp. multiflorum</name>
    <dbReference type="NCBI Taxonomy" id="4521"/>
    <lineage>
        <taxon>Eukaryota</taxon>
        <taxon>Viridiplantae</taxon>
        <taxon>Streptophyta</taxon>
        <taxon>Embryophyta</taxon>
        <taxon>Tracheophyta</taxon>
        <taxon>Spermatophyta</taxon>
        <taxon>Magnoliopsida</taxon>
        <taxon>Liliopsida</taxon>
        <taxon>Poales</taxon>
        <taxon>Poaceae</taxon>
        <taxon>BOP clade</taxon>
        <taxon>Pooideae</taxon>
        <taxon>Poodae</taxon>
        <taxon>Poeae</taxon>
        <taxon>Poeae Chloroplast Group 2 (Poeae type)</taxon>
        <taxon>Loliodinae</taxon>
        <taxon>Loliinae</taxon>
        <taxon>Lolium</taxon>
    </lineage>
</organism>
<evidence type="ECO:0000313" key="4">
    <source>
        <dbReference type="EMBL" id="KAK1603241.1"/>
    </source>
</evidence>
<evidence type="ECO:0000259" key="3">
    <source>
        <dbReference type="Pfam" id="PF14392"/>
    </source>
</evidence>
<feature type="compositionally biased region" description="Basic and acidic residues" evidence="1">
    <location>
        <begin position="279"/>
        <end position="297"/>
    </location>
</feature>
<feature type="compositionally biased region" description="Basic and acidic residues" evidence="1">
    <location>
        <begin position="26"/>
        <end position="37"/>
    </location>
</feature>
<feature type="domain" description="DUF4283" evidence="2">
    <location>
        <begin position="82"/>
        <end position="163"/>
    </location>
</feature>
<sequence length="398" mass="42984">MTKSKLVVVANGASLPEGSPLSDPKAAAEDVSNKTKAAESSSMPAPGGEAVADMMRRLKLTSKEATPLILDDEGDDDPLCPEWALMGKVLAPNILHVNTITAVIRPAWGNPKGLVVRPMGPNLFLAEFGSEADKTRVAKGGPWFLGNKHAILLKDFDVTIKPEDVVFDRLPIWVRLMSLDFGLMNAERGTPLAAMVGVVEHVEVDENGKAWGQYLRARVVIDPTQPIMRCVSVYSRKKNTTIIFDVMYERLPMFCFSCGVLGHSSVVCPTPADRDAEGKLPYHGDKFCVPDRKKKEAGTSTDHSQPSKNSYSGNAGGSGTQMNAPSGGRKAKNDGQGEAISPMMRSPSVRKPSVPRKNAKNDGKDVVSAEGDRLAGLKRKQPRQIYKAKISNTVPPAR</sequence>
<name>A0AAD8QI90_LOLMU</name>
<evidence type="ECO:0000256" key="1">
    <source>
        <dbReference type="SAM" id="MobiDB-lite"/>
    </source>
</evidence>
<protein>
    <recommendedName>
        <fullName evidence="7">CCHC-type domain-containing protein</fullName>
    </recommendedName>
</protein>
<feature type="domain" description="Zinc knuckle CX2CX4HX4C" evidence="3">
    <location>
        <begin position="222"/>
        <end position="269"/>
    </location>
</feature>
<feature type="compositionally biased region" description="Polar residues" evidence="1">
    <location>
        <begin position="298"/>
        <end position="313"/>
    </location>
</feature>
<feature type="region of interest" description="Disordered" evidence="1">
    <location>
        <begin position="279"/>
        <end position="398"/>
    </location>
</feature>
<keyword evidence="6" id="KW-1185">Reference proteome</keyword>
<proteinExistence type="predicted"/>
<comment type="caution">
    <text evidence="4">The sequence shown here is derived from an EMBL/GenBank/DDBJ whole genome shotgun (WGS) entry which is preliminary data.</text>
</comment>
<dbReference type="PANTHER" id="PTHR31286">
    <property type="entry name" value="GLYCINE-RICH CELL WALL STRUCTURAL PROTEIN 1.8-LIKE"/>
    <property type="match status" value="1"/>
</dbReference>
<reference evidence="4" key="1">
    <citation type="submission" date="2023-07" db="EMBL/GenBank/DDBJ databases">
        <title>A chromosome-level genome assembly of Lolium multiflorum.</title>
        <authorList>
            <person name="Chen Y."/>
            <person name="Copetti D."/>
            <person name="Kolliker R."/>
            <person name="Studer B."/>
        </authorList>
    </citation>
    <scope>NUCLEOTIDE SEQUENCE</scope>
    <source>
        <strain evidence="4">02402/16</strain>
        <tissue evidence="4">Leaf</tissue>
    </source>
</reference>
<dbReference type="AlphaFoldDB" id="A0AAD8QI90"/>
<dbReference type="Proteomes" id="UP001231189">
    <property type="component" value="Unassembled WGS sequence"/>
</dbReference>
<dbReference type="InterPro" id="IPR025558">
    <property type="entry name" value="DUF4283"/>
</dbReference>
<dbReference type="EMBL" id="JAUUTY010000001">
    <property type="protein sequence ID" value="KAK1698288.1"/>
    <property type="molecule type" value="Genomic_DNA"/>
</dbReference>
<feature type="region of interest" description="Disordered" evidence="1">
    <location>
        <begin position="12"/>
        <end position="48"/>
    </location>
</feature>
<dbReference type="InterPro" id="IPR040256">
    <property type="entry name" value="At4g02000-like"/>
</dbReference>
<dbReference type="Pfam" id="PF14111">
    <property type="entry name" value="DUF4283"/>
    <property type="match status" value="1"/>
</dbReference>
<evidence type="ECO:0000259" key="2">
    <source>
        <dbReference type="Pfam" id="PF14111"/>
    </source>
</evidence>
<accession>A0AAD8QI90</accession>
<evidence type="ECO:0000313" key="6">
    <source>
        <dbReference type="Proteomes" id="UP001231189"/>
    </source>
</evidence>